<dbReference type="GO" id="GO:0016757">
    <property type="term" value="F:glycosyltransferase activity"/>
    <property type="evidence" value="ECO:0007669"/>
    <property type="project" value="InterPro"/>
</dbReference>
<feature type="domain" description="Glycosyl transferase 64" evidence="13">
    <location>
        <begin position="406"/>
        <end position="638"/>
    </location>
</feature>
<dbReference type="InterPro" id="IPR015338">
    <property type="entry name" value="GT64_dom"/>
</dbReference>
<evidence type="ECO:0000313" key="16">
    <source>
        <dbReference type="Proteomes" id="UP000777482"/>
    </source>
</evidence>
<evidence type="ECO:0000256" key="11">
    <source>
        <dbReference type="ARBA" id="ARBA00071431"/>
    </source>
</evidence>
<comment type="similarity">
    <text evidence="3">Belongs to the NAD(P)-dependent epimerase/dehydratase family. GDP-mannose 4,6-dehydratase subfamily.</text>
</comment>
<dbReference type="Pfam" id="PF16363">
    <property type="entry name" value="GDP_Man_Dehyd"/>
    <property type="match status" value="1"/>
</dbReference>
<evidence type="ECO:0000313" key="15">
    <source>
        <dbReference type="EMBL" id="KAG0666902.1"/>
    </source>
</evidence>
<keyword evidence="5" id="KW-0808">Transferase</keyword>
<dbReference type="CDD" id="cd05260">
    <property type="entry name" value="GDP_MD_SDR_e"/>
    <property type="match status" value="1"/>
</dbReference>
<dbReference type="OrthoDB" id="10253554at2759"/>
<dbReference type="AlphaFoldDB" id="A0A9P6W837"/>
<evidence type="ECO:0000256" key="3">
    <source>
        <dbReference type="ARBA" id="ARBA00009263"/>
    </source>
</evidence>
<proteinExistence type="inferred from homology"/>
<dbReference type="EMBL" id="PUHQ01000003">
    <property type="protein sequence ID" value="KAG0666902.1"/>
    <property type="molecule type" value="Genomic_DNA"/>
</dbReference>
<evidence type="ECO:0000256" key="10">
    <source>
        <dbReference type="ARBA" id="ARBA00050823"/>
    </source>
</evidence>
<evidence type="ECO:0000259" key="13">
    <source>
        <dbReference type="Pfam" id="PF09258"/>
    </source>
</evidence>
<keyword evidence="7" id="KW-1015">Disulfide bond</keyword>
<evidence type="ECO:0000256" key="8">
    <source>
        <dbReference type="ARBA" id="ARBA00023239"/>
    </source>
</evidence>
<feature type="region of interest" description="Disordered" evidence="12">
    <location>
        <begin position="1"/>
        <end position="20"/>
    </location>
</feature>
<evidence type="ECO:0000256" key="1">
    <source>
        <dbReference type="ARBA" id="ARBA00001937"/>
    </source>
</evidence>
<evidence type="ECO:0000256" key="7">
    <source>
        <dbReference type="ARBA" id="ARBA00023157"/>
    </source>
</evidence>
<keyword evidence="16" id="KW-1185">Reference proteome</keyword>
<evidence type="ECO:0000256" key="9">
    <source>
        <dbReference type="ARBA" id="ARBA00031085"/>
    </source>
</evidence>
<reference evidence="15 16" key="1">
    <citation type="submission" date="2020-11" db="EMBL/GenBank/DDBJ databases">
        <title>Kefir isolates.</title>
        <authorList>
            <person name="Marcisauskas S."/>
            <person name="Kim Y."/>
            <person name="Blasche S."/>
        </authorList>
    </citation>
    <scope>NUCLEOTIDE SEQUENCE [LARGE SCALE GENOMIC DNA]</scope>
    <source>
        <strain evidence="15 16">KR</strain>
    </source>
</reference>
<dbReference type="GO" id="GO:0042351">
    <property type="term" value="P:'de novo' GDP-L-fucose biosynthetic process"/>
    <property type="evidence" value="ECO:0007669"/>
    <property type="project" value="TreeGrafter"/>
</dbReference>
<dbReference type="FunFam" id="3.40.50.720:FF:001053">
    <property type="entry name" value="GDP-mannose 4,6 dehydratase"/>
    <property type="match status" value="1"/>
</dbReference>
<dbReference type="Proteomes" id="UP000777482">
    <property type="component" value="Unassembled WGS sequence"/>
</dbReference>
<dbReference type="EC" id="4.2.1.47" evidence="4"/>
<dbReference type="PANTHER" id="PTHR43715">
    <property type="entry name" value="GDP-MANNOSE 4,6-DEHYDRATASE"/>
    <property type="match status" value="1"/>
</dbReference>
<dbReference type="SUPFAM" id="SSF53448">
    <property type="entry name" value="Nucleotide-diphospho-sugar transferases"/>
    <property type="match status" value="1"/>
</dbReference>
<gene>
    <name evidence="15" type="ORF">C6P46_003612</name>
</gene>
<evidence type="ECO:0000256" key="4">
    <source>
        <dbReference type="ARBA" id="ARBA00011989"/>
    </source>
</evidence>
<evidence type="ECO:0000259" key="14">
    <source>
        <dbReference type="Pfam" id="PF16363"/>
    </source>
</evidence>
<dbReference type="PANTHER" id="PTHR43715:SF1">
    <property type="entry name" value="GDP-MANNOSE 4,6 DEHYDRATASE"/>
    <property type="match status" value="1"/>
</dbReference>
<evidence type="ECO:0000256" key="12">
    <source>
        <dbReference type="SAM" id="MobiDB-lite"/>
    </source>
</evidence>
<dbReference type="HAMAP" id="MF_00955">
    <property type="entry name" value="GDP_Man_dehydratase"/>
    <property type="match status" value="1"/>
</dbReference>
<evidence type="ECO:0000256" key="6">
    <source>
        <dbReference type="ARBA" id="ARBA00022857"/>
    </source>
</evidence>
<dbReference type="Gene3D" id="3.90.25.10">
    <property type="entry name" value="UDP-galactose 4-epimerase, domain 1"/>
    <property type="match status" value="1"/>
</dbReference>
<dbReference type="GO" id="GO:0008446">
    <property type="term" value="F:GDP-mannose 4,6-dehydratase activity"/>
    <property type="evidence" value="ECO:0007669"/>
    <property type="project" value="UniProtKB-EC"/>
</dbReference>
<name>A0A9P6W837_RHOMI</name>
<dbReference type="InterPro" id="IPR036291">
    <property type="entry name" value="NAD(P)-bd_dom_sf"/>
</dbReference>
<feature type="domain" description="NAD(P)-binding" evidence="14">
    <location>
        <begin position="45"/>
        <end position="368"/>
    </location>
</feature>
<comment type="cofactor">
    <cofactor evidence="1">
        <name>NADP(+)</name>
        <dbReference type="ChEBI" id="CHEBI:58349"/>
    </cofactor>
</comment>
<dbReference type="SUPFAM" id="SSF51735">
    <property type="entry name" value="NAD(P)-binding Rossmann-fold domains"/>
    <property type="match status" value="1"/>
</dbReference>
<dbReference type="NCBIfam" id="TIGR01472">
    <property type="entry name" value="gmd"/>
    <property type="match status" value="1"/>
</dbReference>
<dbReference type="Pfam" id="PF09258">
    <property type="entry name" value="Glyco_transf_64"/>
    <property type="match status" value="1"/>
</dbReference>
<dbReference type="InterPro" id="IPR016040">
    <property type="entry name" value="NAD(P)-bd_dom"/>
</dbReference>
<accession>A0A9P6W837</accession>
<comment type="caution">
    <text evidence="15">The sequence shown here is derived from an EMBL/GenBank/DDBJ whole genome shotgun (WGS) entry which is preliminary data.</text>
</comment>
<organism evidence="15 16">
    <name type="scientific">Rhodotorula mucilaginosa</name>
    <name type="common">Yeast</name>
    <name type="synonym">Rhodotorula rubra</name>
    <dbReference type="NCBI Taxonomy" id="5537"/>
    <lineage>
        <taxon>Eukaryota</taxon>
        <taxon>Fungi</taxon>
        <taxon>Dikarya</taxon>
        <taxon>Basidiomycota</taxon>
        <taxon>Pucciniomycotina</taxon>
        <taxon>Microbotryomycetes</taxon>
        <taxon>Sporidiobolales</taxon>
        <taxon>Sporidiobolaceae</taxon>
        <taxon>Rhodotorula</taxon>
    </lineage>
</organism>
<evidence type="ECO:0000256" key="2">
    <source>
        <dbReference type="ARBA" id="ARBA00004912"/>
    </source>
</evidence>
<dbReference type="InterPro" id="IPR029044">
    <property type="entry name" value="Nucleotide-diphossugar_trans"/>
</dbReference>
<sequence length="761" mass="85080">MSSDLHTGRTPAGGENGSALPMAGNILHNVPRLSPEEYRLRKIALLTGITGQDGSYLTELLLEKGYEVHGIIRRSSSFNTGRIEHLYKDVHERPKMVLHYGDLTDTTNLVGIISSIQPTEIYNLAAQSHVKVSFDMAEYTGDVDGLGTLRLLDAIRTCGLTHHVRFYQASTSELYGKVVETPQSETTPFYPRSPYGVAKLYGFWIVKNYRESYGMHASNGILFNHESPRRGRTFVTRKISRAVAEISLGQQDCLYLGNLDAKRDWGHARDYVEGMWRMLQQDEPDDFVLATGETHPVREFVEKSFAIVGTKIVWEGERDTVDEVGKCAETGKVLRPAEVDLLHGTPAKAERVLGWKRKCSFDELVKEMVEADIEGLLIALGVLMCLLCTPVLLKRDAQVVDEDRLTVVLTAYETEGLRSDWLRRILRAYASDEYADVIHSILLVWNEPDHEPPEDLPDKVVVIRAASNSLNNRWLLAPEYAQTGPVVVLDNDLLLSKSGIRCLHTVQKDHPDRLSGPFVRRREDTIYVLDELVSRPSPYNFVLPRALVGHSDLLSLYGEPELAALRTYVDQQEAHCDDLLLNLAISNLTGLPPLRIALPPNSIGDFATYCSPLDRTNSAGLADQTDRWQHRTECLSHFLTPPNFDLDASPEEETVAVCNSEGDSYEIVPEVSLVRWRSMSTARAHDLCPELVPNEPASGTSRRGLAAELVEYCPELNRDVTYWVDALVERPTCGPDGIKQDPDLWASARHQCGAWEKSVGG</sequence>
<dbReference type="Gene3D" id="3.90.550.10">
    <property type="entry name" value="Spore Coat Polysaccharide Biosynthesis Protein SpsA, Chain A"/>
    <property type="match status" value="1"/>
</dbReference>
<keyword evidence="6" id="KW-0521">NADP</keyword>
<evidence type="ECO:0000256" key="5">
    <source>
        <dbReference type="ARBA" id="ARBA00022679"/>
    </source>
</evidence>
<keyword evidence="8" id="KW-0456">Lyase</keyword>
<protein>
    <recommendedName>
        <fullName evidence="11">GDP-mannose 4,6 dehydratase</fullName>
        <ecNumber evidence="4">4.2.1.47</ecNumber>
    </recommendedName>
    <alternativeName>
        <fullName evidence="9">GDP-D-mannose dehydratase</fullName>
    </alternativeName>
</protein>
<dbReference type="Gene3D" id="3.40.50.720">
    <property type="entry name" value="NAD(P)-binding Rossmann-like Domain"/>
    <property type="match status" value="1"/>
</dbReference>
<comment type="catalytic activity">
    <reaction evidence="10">
        <text>GDP-alpha-D-mannose = GDP-4-dehydro-alpha-D-rhamnose + H2O</text>
        <dbReference type="Rhea" id="RHEA:23820"/>
        <dbReference type="ChEBI" id="CHEBI:15377"/>
        <dbReference type="ChEBI" id="CHEBI:57527"/>
        <dbReference type="ChEBI" id="CHEBI:57964"/>
        <dbReference type="EC" id="4.2.1.47"/>
    </reaction>
    <physiologicalReaction direction="left-to-right" evidence="10">
        <dbReference type="Rhea" id="RHEA:23821"/>
    </physiologicalReaction>
</comment>
<dbReference type="InterPro" id="IPR006368">
    <property type="entry name" value="GDP_Man_deHydtase"/>
</dbReference>
<comment type="pathway">
    <text evidence="2">Nucleotide-sugar biosynthesis; GDP-L-fucose biosynthesis via de novo pathway; GDP-L-fucose from GDP-alpha-D-mannose: step 1/2.</text>
</comment>
<dbReference type="GO" id="GO:0016020">
    <property type="term" value="C:membrane"/>
    <property type="evidence" value="ECO:0007669"/>
    <property type="project" value="InterPro"/>
</dbReference>